<dbReference type="PANTHER" id="PTHR46148:SF44">
    <property type="entry name" value="GAG-POL POLYPROTEIN"/>
    <property type="match status" value="1"/>
</dbReference>
<protein>
    <recommendedName>
        <fullName evidence="1">Tf2-1-like SH3-like domain-containing protein</fullName>
    </recommendedName>
</protein>
<feature type="domain" description="Tf2-1-like SH3-like" evidence="1">
    <location>
        <begin position="217"/>
        <end position="282"/>
    </location>
</feature>
<reference evidence="2" key="1">
    <citation type="journal article" date="2020" name="Nat. Genet.">
        <title>Genomic diversifications of five Gossypium allopolyploid species and their impact on cotton improvement.</title>
        <authorList>
            <person name="Chen Z.J."/>
            <person name="Sreedasyam A."/>
            <person name="Ando A."/>
            <person name="Song Q."/>
            <person name="De Santiago L.M."/>
            <person name="Hulse-Kemp A.M."/>
            <person name="Ding M."/>
            <person name="Ye W."/>
            <person name="Kirkbride R.C."/>
            <person name="Jenkins J."/>
            <person name="Plott C."/>
            <person name="Lovell J."/>
            <person name="Lin Y.M."/>
            <person name="Vaughn R."/>
            <person name="Liu B."/>
            <person name="Simpson S."/>
            <person name="Scheffler B.E."/>
            <person name="Wen L."/>
            <person name="Saski C.A."/>
            <person name="Grover C.E."/>
            <person name="Hu G."/>
            <person name="Conover J.L."/>
            <person name="Carlson J.W."/>
            <person name="Shu S."/>
            <person name="Boston L.B."/>
            <person name="Williams M."/>
            <person name="Peterson D.G."/>
            <person name="McGee K."/>
            <person name="Jones D.C."/>
            <person name="Wendel J.F."/>
            <person name="Stelly D.M."/>
            <person name="Grimwood J."/>
            <person name="Schmutz J."/>
        </authorList>
    </citation>
    <scope>NUCLEOTIDE SEQUENCE [LARGE SCALE GENOMIC DNA]</scope>
    <source>
        <strain evidence="2">cv. TM-1</strain>
    </source>
</reference>
<name>A0ABM2ZC07_GOSHI</name>
<keyword evidence="2" id="KW-1185">Reference proteome</keyword>
<dbReference type="PANTHER" id="PTHR46148">
    <property type="entry name" value="CHROMO DOMAIN-CONTAINING PROTEIN"/>
    <property type="match status" value="1"/>
</dbReference>
<dbReference type="InterPro" id="IPR056924">
    <property type="entry name" value="SH3_Tf2-1"/>
</dbReference>
<dbReference type="Proteomes" id="UP000818029">
    <property type="component" value="Chromosome A02"/>
</dbReference>
<sequence>MLQMSLSRSALTELKAMFARLSLFDDGGLLAELQVKPFRQIENGNNVNFGLNGEWVLYFRGRICVPKDTDSRQTILRGAHSSPYAIHPGENKMYRDSPYAIHLGGNKMYRDLCEVKGEHELPSKLLQLVKILMWKWERVTMDFISGLPLTPSKKDSVWVIVGRLTKTAHFIPRVLGPELVSNTEDKFRLIRDRLKEASDRQKSYTDLKCKEIEYSVGDFVFLKVSPWKKVLRFRRKGKLRPRFIGPYSILRQVGPITYQLELPPELERIHDVFHVSLLRCYHSNPSHVVSVEEIKVKQNLTFEEEPVQILYREVKVLKKKSIPLVKVL</sequence>
<gene>
    <name evidence="3" type="primary">LOC121211215</name>
</gene>
<dbReference type="Pfam" id="PF24626">
    <property type="entry name" value="SH3_Tf2-1"/>
    <property type="match status" value="1"/>
</dbReference>
<evidence type="ECO:0000259" key="1">
    <source>
        <dbReference type="Pfam" id="PF24626"/>
    </source>
</evidence>
<accession>A0ABM2ZC07</accession>
<dbReference type="GeneID" id="121211215"/>
<proteinExistence type="predicted"/>
<dbReference type="RefSeq" id="XP_040939694.1">
    <property type="nucleotide sequence ID" value="XM_041083760.1"/>
</dbReference>
<evidence type="ECO:0000313" key="2">
    <source>
        <dbReference type="Proteomes" id="UP000818029"/>
    </source>
</evidence>
<organism evidence="2 3">
    <name type="scientific">Gossypium hirsutum</name>
    <name type="common">Upland cotton</name>
    <name type="synonym">Gossypium mexicanum</name>
    <dbReference type="NCBI Taxonomy" id="3635"/>
    <lineage>
        <taxon>Eukaryota</taxon>
        <taxon>Viridiplantae</taxon>
        <taxon>Streptophyta</taxon>
        <taxon>Embryophyta</taxon>
        <taxon>Tracheophyta</taxon>
        <taxon>Spermatophyta</taxon>
        <taxon>Magnoliopsida</taxon>
        <taxon>eudicotyledons</taxon>
        <taxon>Gunneridae</taxon>
        <taxon>Pentapetalae</taxon>
        <taxon>rosids</taxon>
        <taxon>malvids</taxon>
        <taxon>Malvales</taxon>
        <taxon>Malvaceae</taxon>
        <taxon>Malvoideae</taxon>
        <taxon>Gossypium</taxon>
    </lineage>
</organism>
<evidence type="ECO:0000313" key="3">
    <source>
        <dbReference type="RefSeq" id="XP_040939694.1"/>
    </source>
</evidence>
<reference evidence="3" key="2">
    <citation type="submission" date="2025-08" db="UniProtKB">
        <authorList>
            <consortium name="RefSeq"/>
        </authorList>
    </citation>
    <scope>IDENTIFICATION</scope>
</reference>